<keyword evidence="2" id="KW-1185">Reference proteome</keyword>
<proteinExistence type="predicted"/>
<evidence type="ECO:0008006" key="3">
    <source>
        <dbReference type="Google" id="ProtNLM"/>
    </source>
</evidence>
<comment type="caution">
    <text evidence="1">The sequence shown here is derived from an EMBL/GenBank/DDBJ whole genome shotgun (WGS) entry which is preliminary data.</text>
</comment>
<dbReference type="RefSeq" id="WP_301732846.1">
    <property type="nucleotide sequence ID" value="NZ_JAUKFL010000006.1"/>
</dbReference>
<organism evidence="1 2">
    <name type="scientific">Corynebacterium kefirresidentii</name>
    <dbReference type="NCBI Taxonomy" id="1979527"/>
    <lineage>
        <taxon>Bacteria</taxon>
        <taxon>Bacillati</taxon>
        <taxon>Actinomycetota</taxon>
        <taxon>Actinomycetes</taxon>
        <taxon>Mycobacteriales</taxon>
        <taxon>Corynebacteriaceae</taxon>
        <taxon>Corynebacterium</taxon>
    </lineage>
</organism>
<protein>
    <recommendedName>
        <fullName evidence="3">Abi-like protein</fullName>
    </recommendedName>
</protein>
<name>A0ABT8Q5P1_9CORY</name>
<sequence>MSNPRSTPVPLSQWFSSARMSRYADHPAPEALYLWNTHLTKTYLADIEHVEVLLRNCIHNALTRRYGDRWFDDDRIPFNVAAKKNIRKAKRRAGGEGALPGKIIAELSFDFWRYLLSNHYQASIWPQVKRALKKPPDSRQQFEELVVIVYEMRNRCSHHESIVQQRDRAREVAHLDSVDNAIQEIAGFIDPHAATWIKNNSRVSALRAQRP</sequence>
<evidence type="ECO:0000313" key="1">
    <source>
        <dbReference type="EMBL" id="MDN8620674.1"/>
    </source>
</evidence>
<gene>
    <name evidence="1" type="ORF">Q0N36_08795</name>
</gene>
<accession>A0ABT8Q5P1</accession>
<dbReference type="Proteomes" id="UP001174347">
    <property type="component" value="Unassembled WGS sequence"/>
</dbReference>
<dbReference type="EMBL" id="JAUKFM010000006">
    <property type="protein sequence ID" value="MDN8620674.1"/>
    <property type="molecule type" value="Genomic_DNA"/>
</dbReference>
<evidence type="ECO:0000313" key="2">
    <source>
        <dbReference type="Proteomes" id="UP001174347"/>
    </source>
</evidence>
<reference evidence="1" key="1">
    <citation type="submission" date="2023-07" db="EMBL/GenBank/DDBJ databases">
        <title>Insights into the diversity of cutaneous corynebacteria.</title>
        <authorList>
            <person name="Bruggemann H."/>
            <person name="Poehlein A."/>
        </authorList>
    </citation>
    <scope>NUCLEOTIDE SEQUENCE</scope>
    <source>
        <strain evidence="1">P7_F1</strain>
    </source>
</reference>